<keyword evidence="4" id="KW-1185">Reference proteome</keyword>
<evidence type="ECO:0000256" key="1">
    <source>
        <dbReference type="SAM" id="SignalP"/>
    </source>
</evidence>
<comment type="caution">
    <text evidence="3">The sequence shown here is derived from an EMBL/GenBank/DDBJ whole genome shotgun (WGS) entry which is preliminary data.</text>
</comment>
<proteinExistence type="predicted"/>
<evidence type="ECO:0000313" key="2">
    <source>
        <dbReference type="EMBL" id="MDI5967372.1"/>
    </source>
</evidence>
<protein>
    <recommendedName>
        <fullName evidence="5">ATP-binding protein</fullName>
    </recommendedName>
</protein>
<organism evidence="3">
    <name type="scientific">Streptantibioticus silvisoli</name>
    <dbReference type="NCBI Taxonomy" id="2705255"/>
    <lineage>
        <taxon>Bacteria</taxon>
        <taxon>Bacillati</taxon>
        <taxon>Actinomycetota</taxon>
        <taxon>Actinomycetes</taxon>
        <taxon>Kitasatosporales</taxon>
        <taxon>Streptomycetaceae</taxon>
        <taxon>Streptantibioticus</taxon>
    </lineage>
</organism>
<feature type="signal peptide" evidence="1">
    <location>
        <begin position="1"/>
        <end position="28"/>
    </location>
</feature>
<dbReference type="Proteomes" id="UP001156398">
    <property type="component" value="Unassembled WGS sequence"/>
</dbReference>
<sequence>MKSGTLKTLGAAALGVAFAAAAAGTASAAPALPANAPASALDSLTTQLPLTQVTGLVPGAAQATGALQGALHNVPAALSGGKNAGLLGGLPLGSLGGSGLPLGG</sequence>
<dbReference type="EMBL" id="JAAGKO020000086">
    <property type="protein sequence ID" value="MDI5967372.1"/>
    <property type="molecule type" value="Genomic_DNA"/>
</dbReference>
<evidence type="ECO:0000313" key="3">
    <source>
        <dbReference type="EMBL" id="MDI5970149.1"/>
    </source>
</evidence>
<evidence type="ECO:0000313" key="4">
    <source>
        <dbReference type="Proteomes" id="UP001156398"/>
    </source>
</evidence>
<gene>
    <name evidence="2" type="ORF">POF43_032405</name>
    <name evidence="3" type="ORF">POF50_012495</name>
</gene>
<accession>A0AA90GYR6</accession>
<feature type="chain" id="PRO_5041715978" description="ATP-binding protein" evidence="1">
    <location>
        <begin position="29"/>
        <end position="104"/>
    </location>
</feature>
<dbReference type="RefSeq" id="WP_271324465.1">
    <property type="nucleotide sequence ID" value="NZ_JAAGKO020000086.1"/>
</dbReference>
<dbReference type="AlphaFoldDB" id="A0AA90GYR6"/>
<reference evidence="3 4" key="1">
    <citation type="submission" date="2023-05" db="EMBL/GenBank/DDBJ databases">
        <title>Streptantibioticus silvisoli sp. nov., acidotolerant actinomycetes 1 from pine litter.</title>
        <authorList>
            <person name="Swiecimska M."/>
            <person name="Golinska P."/>
            <person name="Sangal V."/>
            <person name="Wachnowicz B."/>
            <person name="Goodfellow M."/>
        </authorList>
    </citation>
    <scope>NUCLEOTIDE SEQUENCE</scope>
    <source>
        <strain evidence="3">SL13</strain>
        <strain evidence="2 4">SL54</strain>
    </source>
</reference>
<keyword evidence="1" id="KW-0732">Signal</keyword>
<name>A0AA90GYR6_9ACTN</name>
<evidence type="ECO:0008006" key="5">
    <source>
        <dbReference type="Google" id="ProtNLM"/>
    </source>
</evidence>
<dbReference type="EMBL" id="JABXJJ020000013">
    <property type="protein sequence ID" value="MDI5970149.1"/>
    <property type="molecule type" value="Genomic_DNA"/>
</dbReference>